<evidence type="ECO:0000256" key="15">
    <source>
        <dbReference type="ARBA" id="ARBA00038904"/>
    </source>
</evidence>
<dbReference type="InterPro" id="IPR036163">
    <property type="entry name" value="HMA_dom_sf"/>
</dbReference>
<comment type="similarity">
    <text evidence="2 17">Belongs to the cation transport ATPase (P-type) (TC 3.A.3) family. Type IB subfamily.</text>
</comment>
<evidence type="ECO:0000256" key="1">
    <source>
        <dbReference type="ARBA" id="ARBA00004651"/>
    </source>
</evidence>
<dbReference type="GO" id="GO:0005886">
    <property type="term" value="C:plasma membrane"/>
    <property type="evidence" value="ECO:0007669"/>
    <property type="project" value="UniProtKB-SubCell"/>
</dbReference>
<dbReference type="NCBIfam" id="TIGR01511">
    <property type="entry name" value="ATPase-IB1_Cu"/>
    <property type="match status" value="1"/>
</dbReference>
<keyword evidence="5" id="KW-0597">Phosphoprotein</keyword>
<evidence type="ECO:0000256" key="6">
    <source>
        <dbReference type="ARBA" id="ARBA00022692"/>
    </source>
</evidence>
<keyword evidence="14 17" id="KW-0472">Membrane</keyword>
<evidence type="ECO:0000256" key="17">
    <source>
        <dbReference type="RuleBase" id="RU362081"/>
    </source>
</evidence>
<reference evidence="19 20" key="1">
    <citation type="submission" date="2019-07" db="EMBL/GenBank/DDBJ databases">
        <title>Whole genome shotgun sequence of Thiobacillus plumbophilus NBRC 107929.</title>
        <authorList>
            <person name="Hosoyama A."/>
            <person name="Uohara A."/>
            <person name="Ohji S."/>
            <person name="Ichikawa N."/>
        </authorList>
    </citation>
    <scope>NUCLEOTIDE SEQUENCE [LARGE SCALE GENOMIC DNA]</scope>
    <source>
        <strain evidence="19 20">NBRC 107929</strain>
    </source>
</reference>
<keyword evidence="10" id="KW-0460">Magnesium</keyword>
<feature type="transmembrane region" description="Helical" evidence="17">
    <location>
        <begin position="427"/>
        <end position="449"/>
    </location>
</feature>
<dbReference type="Pfam" id="PF00702">
    <property type="entry name" value="Hydrolase"/>
    <property type="match status" value="1"/>
</dbReference>
<dbReference type="InterPro" id="IPR001757">
    <property type="entry name" value="P_typ_ATPase"/>
</dbReference>
<evidence type="ECO:0000256" key="10">
    <source>
        <dbReference type="ARBA" id="ARBA00022842"/>
    </source>
</evidence>
<evidence type="ECO:0000256" key="11">
    <source>
        <dbReference type="ARBA" id="ARBA00022967"/>
    </source>
</evidence>
<dbReference type="InterPro" id="IPR044492">
    <property type="entry name" value="P_typ_ATPase_HD_dom"/>
</dbReference>
<dbReference type="PROSITE" id="PS00154">
    <property type="entry name" value="ATPASE_E1_E2"/>
    <property type="match status" value="1"/>
</dbReference>
<keyword evidence="4 17" id="KW-1003">Cell membrane</keyword>
<dbReference type="GO" id="GO:0005524">
    <property type="term" value="F:ATP binding"/>
    <property type="evidence" value="ECO:0007669"/>
    <property type="project" value="UniProtKB-UniRule"/>
</dbReference>
<dbReference type="Gene3D" id="3.40.50.1000">
    <property type="entry name" value="HAD superfamily/HAD-like"/>
    <property type="match status" value="1"/>
</dbReference>
<dbReference type="CDD" id="cd02079">
    <property type="entry name" value="P-type_ATPase_HM"/>
    <property type="match status" value="1"/>
</dbReference>
<proteinExistence type="inferred from homology"/>
<evidence type="ECO:0000259" key="18">
    <source>
        <dbReference type="PROSITE" id="PS50846"/>
    </source>
</evidence>
<keyword evidence="12 17" id="KW-1133">Transmembrane helix</keyword>
<evidence type="ECO:0000256" key="9">
    <source>
        <dbReference type="ARBA" id="ARBA00022840"/>
    </source>
</evidence>
<dbReference type="SUPFAM" id="SSF81653">
    <property type="entry name" value="Calcium ATPase, transduction domain A"/>
    <property type="match status" value="1"/>
</dbReference>
<evidence type="ECO:0000256" key="4">
    <source>
        <dbReference type="ARBA" id="ARBA00022475"/>
    </source>
</evidence>
<sequence>MSASESCYHCGQPVPGGVGFSVNIARQSRAMCCLGCQAVAQAIVDNGLSEYYNNRTALPGQGHEVLPDELKKLALYDHPDIQRSFVIDSGEHLREAVLILEGITCAACVWLNERHLKQLPGVKSVQVNYANHRARVAWDSREITLSRILQEIQLLGYNAHPYSALQADALRKSRRKKDLQRIAIAGIGSAQAMMLSVGLYAGNWDGMDPNTVMLLRWFGLLLTLPVVTFSAMPFYRAAWSGIKSGHLNMDAPVALAIITAFIGSVWVTLFGGAHVYYDSIGMFTLFLLGTRLLEAGARGKSVESAENLLKLQPTMAIRLRAGQQEYVPVLDLVCGDCILVKPGETVAADGLVAEGVSTVDEALLTGESRPVVKQPGQSVIAGSVNLESPLILTVTGVGENTVLAGIVRLVDKAQAEKPRIAALADRAASLFTVALLIFTAFVGLVWLFVDRSQVLDIVLAVLVVTCPCALSLAIPAALAAAGSHLIKCGILVTRGHALETLARVNHVVFDKTGTLTQGKPVVVDVIALADVPAAQCDVLAASLEQASEHPLAAAFKGRVSAPDLLAVQMARNHPGQGVSGEAGGQCYTLGNQAFSSASHGVAVEDYATRYPSATLVWLCDAMRPLAVFVLEDPLRGDAVQAVATLKARGIDVSILSGDNETTVRHVGNALGVSNLHWQQKPQDKLAALQAIQRAGAIVAMVGDGINDAPVLAGAQVSFAMGAGTAVANQSSDIVLLSNRLGDVAQALETGRATLSVMRQNLFWAAAYNLIALPFAALGYVSPWLAALGMSISSMVVVLNALRLR</sequence>
<dbReference type="OrthoDB" id="8552577at2"/>
<dbReference type="NCBIfam" id="TIGR01525">
    <property type="entry name" value="ATPase-IB_hvy"/>
    <property type="match status" value="1"/>
</dbReference>
<dbReference type="FunFam" id="2.70.150.10:FF:000002">
    <property type="entry name" value="Copper-transporting ATPase 1, putative"/>
    <property type="match status" value="1"/>
</dbReference>
<evidence type="ECO:0000256" key="8">
    <source>
        <dbReference type="ARBA" id="ARBA00022741"/>
    </source>
</evidence>
<dbReference type="PROSITE" id="PS50846">
    <property type="entry name" value="HMA_2"/>
    <property type="match status" value="1"/>
</dbReference>
<dbReference type="InterPro" id="IPR023299">
    <property type="entry name" value="ATPase_P-typ_cyto_dom_N"/>
</dbReference>
<dbReference type="SUPFAM" id="SSF55008">
    <property type="entry name" value="HMA, heavy metal-associated domain"/>
    <property type="match status" value="1"/>
</dbReference>
<dbReference type="PRINTS" id="PR00119">
    <property type="entry name" value="CATATPASE"/>
</dbReference>
<evidence type="ECO:0000256" key="16">
    <source>
        <dbReference type="ARBA" id="ARBA00047424"/>
    </source>
</evidence>
<keyword evidence="9 17" id="KW-0067">ATP-binding</keyword>
<dbReference type="InterPro" id="IPR023214">
    <property type="entry name" value="HAD_sf"/>
</dbReference>
<keyword evidence="8 17" id="KW-0547">Nucleotide-binding</keyword>
<dbReference type="Pfam" id="PF00122">
    <property type="entry name" value="E1-E2_ATPase"/>
    <property type="match status" value="1"/>
</dbReference>
<dbReference type="EMBL" id="BKAD01000012">
    <property type="protein sequence ID" value="GEP30260.1"/>
    <property type="molecule type" value="Genomic_DNA"/>
</dbReference>
<keyword evidence="11" id="KW-1278">Translocase</keyword>
<evidence type="ECO:0000256" key="2">
    <source>
        <dbReference type="ARBA" id="ARBA00006024"/>
    </source>
</evidence>
<feature type="transmembrane region" description="Helical" evidence="17">
    <location>
        <begin position="247"/>
        <end position="269"/>
    </location>
</feature>
<dbReference type="SUPFAM" id="SSF56784">
    <property type="entry name" value="HAD-like"/>
    <property type="match status" value="1"/>
</dbReference>
<dbReference type="InterPro" id="IPR021993">
    <property type="entry name" value="ATPase-cat-bd"/>
</dbReference>
<dbReference type="InterPro" id="IPR023298">
    <property type="entry name" value="ATPase_P-typ_TM_dom_sf"/>
</dbReference>
<dbReference type="SUPFAM" id="SSF81665">
    <property type="entry name" value="Calcium ATPase, transmembrane domain M"/>
    <property type="match status" value="1"/>
</dbReference>
<dbReference type="Gene3D" id="3.40.1110.10">
    <property type="entry name" value="Calcium-transporting ATPase, cytoplasmic domain N"/>
    <property type="match status" value="1"/>
</dbReference>
<dbReference type="Pfam" id="PF12156">
    <property type="entry name" value="ATPase-cat_bd"/>
    <property type="match status" value="1"/>
</dbReference>
<evidence type="ECO:0000256" key="13">
    <source>
        <dbReference type="ARBA" id="ARBA00023065"/>
    </source>
</evidence>
<dbReference type="SFLD" id="SFLDG00002">
    <property type="entry name" value="C1.7:_P-type_atpase_like"/>
    <property type="match status" value="1"/>
</dbReference>
<dbReference type="NCBIfam" id="TIGR01494">
    <property type="entry name" value="ATPase_P-type"/>
    <property type="match status" value="1"/>
</dbReference>
<comment type="catalytic activity">
    <reaction evidence="16">
        <text>Cu(2+)(in) + ATP + H2O = Cu(2+)(out) + ADP + phosphate + H(+)</text>
        <dbReference type="Rhea" id="RHEA:10376"/>
        <dbReference type="ChEBI" id="CHEBI:15377"/>
        <dbReference type="ChEBI" id="CHEBI:15378"/>
        <dbReference type="ChEBI" id="CHEBI:29036"/>
        <dbReference type="ChEBI" id="CHEBI:30616"/>
        <dbReference type="ChEBI" id="CHEBI:43474"/>
        <dbReference type="ChEBI" id="CHEBI:456216"/>
        <dbReference type="EC" id="7.2.2.9"/>
    </reaction>
</comment>
<keyword evidence="3" id="KW-0813">Transport</keyword>
<dbReference type="InterPro" id="IPR006121">
    <property type="entry name" value="HMA_dom"/>
</dbReference>
<gene>
    <name evidence="19" type="ORF">TPL01_13980</name>
</gene>
<accession>A0A512L6Z7</accession>
<evidence type="ECO:0000256" key="5">
    <source>
        <dbReference type="ARBA" id="ARBA00022553"/>
    </source>
</evidence>
<comment type="caution">
    <text evidence="19">The sequence shown here is derived from an EMBL/GenBank/DDBJ whole genome shotgun (WGS) entry which is preliminary data.</text>
</comment>
<organism evidence="19 20">
    <name type="scientific">Sulfuriferula plumbiphila</name>
    <dbReference type="NCBI Taxonomy" id="171865"/>
    <lineage>
        <taxon>Bacteria</taxon>
        <taxon>Pseudomonadati</taxon>
        <taxon>Pseudomonadota</taxon>
        <taxon>Betaproteobacteria</taxon>
        <taxon>Nitrosomonadales</taxon>
        <taxon>Sulfuricellaceae</taxon>
        <taxon>Sulfuriferula</taxon>
    </lineage>
</organism>
<dbReference type="InterPro" id="IPR008250">
    <property type="entry name" value="ATPase_P-typ_transduc_dom_A_sf"/>
</dbReference>
<dbReference type="SUPFAM" id="SSF81660">
    <property type="entry name" value="Metal cation-transporting ATPase, ATP-binding domain N"/>
    <property type="match status" value="1"/>
</dbReference>
<evidence type="ECO:0000256" key="14">
    <source>
        <dbReference type="ARBA" id="ARBA00023136"/>
    </source>
</evidence>
<dbReference type="CDD" id="cd00371">
    <property type="entry name" value="HMA"/>
    <property type="match status" value="1"/>
</dbReference>
<evidence type="ECO:0000256" key="7">
    <source>
        <dbReference type="ARBA" id="ARBA00022723"/>
    </source>
</evidence>
<evidence type="ECO:0000256" key="3">
    <source>
        <dbReference type="ARBA" id="ARBA00022448"/>
    </source>
</evidence>
<dbReference type="FunFam" id="3.30.70.100:FF:000005">
    <property type="entry name" value="Copper-exporting P-type ATPase A"/>
    <property type="match status" value="1"/>
</dbReference>
<dbReference type="RefSeq" id="WP_147072153.1">
    <property type="nucleotide sequence ID" value="NZ_AP021884.1"/>
</dbReference>
<feature type="transmembrane region" description="Helical" evidence="17">
    <location>
        <begin position="214"/>
        <end position="235"/>
    </location>
</feature>
<comment type="subcellular location">
    <subcellularLocation>
        <location evidence="1">Cell membrane</location>
        <topology evidence="1">Multi-pass membrane protein</topology>
    </subcellularLocation>
</comment>
<dbReference type="GO" id="GO:0016887">
    <property type="term" value="F:ATP hydrolysis activity"/>
    <property type="evidence" value="ECO:0007669"/>
    <property type="project" value="InterPro"/>
</dbReference>
<dbReference type="PANTHER" id="PTHR43520:SF5">
    <property type="entry name" value="CATION-TRANSPORTING P-TYPE ATPASE-RELATED"/>
    <property type="match status" value="1"/>
</dbReference>
<dbReference type="AlphaFoldDB" id="A0A512L6Z7"/>
<dbReference type="Gene3D" id="3.30.70.100">
    <property type="match status" value="1"/>
</dbReference>
<dbReference type="PRINTS" id="PR00943">
    <property type="entry name" value="CUATPASE"/>
</dbReference>
<feature type="transmembrane region" description="Helical" evidence="17">
    <location>
        <begin position="783"/>
        <end position="801"/>
    </location>
</feature>
<feature type="domain" description="HMA" evidence="18">
    <location>
        <begin position="94"/>
        <end position="160"/>
    </location>
</feature>
<keyword evidence="13" id="KW-0406">Ion transport</keyword>
<keyword evidence="20" id="KW-1185">Reference proteome</keyword>
<dbReference type="SFLD" id="SFLDS00003">
    <property type="entry name" value="Haloacid_Dehalogenase"/>
    <property type="match status" value="1"/>
</dbReference>
<dbReference type="GO" id="GO:0043682">
    <property type="term" value="F:P-type divalent copper transporter activity"/>
    <property type="evidence" value="ECO:0007669"/>
    <property type="project" value="UniProtKB-EC"/>
</dbReference>
<dbReference type="InterPro" id="IPR018303">
    <property type="entry name" value="ATPase_P-typ_P_site"/>
</dbReference>
<dbReference type="InterPro" id="IPR036412">
    <property type="entry name" value="HAD-like_sf"/>
</dbReference>
<evidence type="ECO:0000313" key="20">
    <source>
        <dbReference type="Proteomes" id="UP000321337"/>
    </source>
</evidence>
<evidence type="ECO:0000313" key="19">
    <source>
        <dbReference type="EMBL" id="GEP30260.1"/>
    </source>
</evidence>
<protein>
    <recommendedName>
        <fullName evidence="15">P-type Cu(2+) transporter</fullName>
        <ecNumber evidence="15">7.2.2.9</ecNumber>
    </recommendedName>
</protein>
<dbReference type="Proteomes" id="UP000321337">
    <property type="component" value="Unassembled WGS sequence"/>
</dbReference>
<dbReference type="NCBIfam" id="TIGR01512">
    <property type="entry name" value="ATPase-IB2_Cd"/>
    <property type="match status" value="1"/>
</dbReference>
<dbReference type="GO" id="GO:0055070">
    <property type="term" value="P:copper ion homeostasis"/>
    <property type="evidence" value="ECO:0007669"/>
    <property type="project" value="TreeGrafter"/>
</dbReference>
<dbReference type="InterPro" id="IPR027256">
    <property type="entry name" value="P-typ_ATPase_IB"/>
</dbReference>
<dbReference type="InterPro" id="IPR059000">
    <property type="entry name" value="ATPase_P-type_domA"/>
</dbReference>
<dbReference type="SFLD" id="SFLDF00027">
    <property type="entry name" value="p-type_atpase"/>
    <property type="match status" value="1"/>
</dbReference>
<feature type="transmembrane region" description="Helical" evidence="17">
    <location>
        <begin position="182"/>
        <end position="202"/>
    </location>
</feature>
<dbReference type="GO" id="GO:0005507">
    <property type="term" value="F:copper ion binding"/>
    <property type="evidence" value="ECO:0007669"/>
    <property type="project" value="TreeGrafter"/>
</dbReference>
<feature type="transmembrane region" description="Helical" evidence="17">
    <location>
        <begin position="455"/>
        <end position="481"/>
    </location>
</feature>
<keyword evidence="6 17" id="KW-0812">Transmembrane</keyword>
<evidence type="ECO:0000256" key="12">
    <source>
        <dbReference type="ARBA" id="ARBA00022989"/>
    </source>
</evidence>
<dbReference type="Gene3D" id="2.70.150.10">
    <property type="entry name" value="Calcium-transporting ATPase, cytoplasmic transduction domain A"/>
    <property type="match status" value="1"/>
</dbReference>
<dbReference type="EC" id="7.2.2.9" evidence="15"/>
<feature type="transmembrane region" description="Helical" evidence="17">
    <location>
        <begin position="761"/>
        <end position="777"/>
    </location>
</feature>
<name>A0A512L6Z7_9PROT</name>
<keyword evidence="7 17" id="KW-0479">Metal-binding</keyword>
<dbReference type="Pfam" id="PF00403">
    <property type="entry name" value="HMA"/>
    <property type="match status" value="1"/>
</dbReference>
<dbReference type="PANTHER" id="PTHR43520">
    <property type="entry name" value="ATP7, ISOFORM B"/>
    <property type="match status" value="1"/>
</dbReference>